<gene>
    <name evidence="2" type="ORF">MUN86_00175</name>
</gene>
<evidence type="ECO:0000313" key="2">
    <source>
        <dbReference type="EMBL" id="UOQ66386.1"/>
    </source>
</evidence>
<dbReference type="NCBIfam" id="TIGR04183">
    <property type="entry name" value="Por_Secre_tail"/>
    <property type="match status" value="1"/>
</dbReference>
<evidence type="ECO:0000259" key="1">
    <source>
        <dbReference type="Pfam" id="PF18962"/>
    </source>
</evidence>
<dbReference type="InterPro" id="IPR013783">
    <property type="entry name" value="Ig-like_fold"/>
</dbReference>
<accession>A0ABY4G6H9</accession>
<dbReference type="RefSeq" id="WP_245120441.1">
    <property type="nucleotide sequence ID" value="NZ_CP095061.1"/>
</dbReference>
<dbReference type="EMBL" id="CP095061">
    <property type="protein sequence ID" value="UOQ66386.1"/>
    <property type="molecule type" value="Genomic_DNA"/>
</dbReference>
<organism evidence="2 3">
    <name type="scientific">Hymenobacter volaticus</name>
    <dbReference type="NCBI Taxonomy" id="2932254"/>
    <lineage>
        <taxon>Bacteria</taxon>
        <taxon>Pseudomonadati</taxon>
        <taxon>Bacteroidota</taxon>
        <taxon>Cytophagia</taxon>
        <taxon>Cytophagales</taxon>
        <taxon>Hymenobacteraceae</taxon>
        <taxon>Hymenobacter</taxon>
    </lineage>
</organism>
<feature type="domain" description="Secretion system C-terminal sorting" evidence="1">
    <location>
        <begin position="243"/>
        <end position="307"/>
    </location>
</feature>
<dbReference type="InterPro" id="IPR026444">
    <property type="entry name" value="Secre_tail"/>
</dbReference>
<sequence length="317" mass="33337">MLTQAVTNNGNLIVTGYAPAGALVELFVADVTANGFGEGKTYLTSWTEGSTQDTDKGQWGYSGLISGVNQGEESVANRFTFSIPLTSLSSAQQAALTAAGARLTATATLLTTVNSVVVGNTSEFSGNTALLQNRPLPVELVRFSAVAHNVDVQLTWTTASEKNNARFVVERSFTGDKFEDIGAINGQGNSAGAHTYQFADQNAATTAGNIAYYRLRQEDTDGSTSFSDVQVVRFTGVALPIGVYPNPTVGDASLDLRSLPAGTCQINLTDLTGRVVLATTGRTGQVNTLVTAHLPQGSYIVNVLGMGRKKTCLLIKN</sequence>
<protein>
    <submittedName>
        <fullName evidence="2">T9SS type A sorting domain-containing protein</fullName>
    </submittedName>
</protein>
<evidence type="ECO:0000313" key="3">
    <source>
        <dbReference type="Proteomes" id="UP000830401"/>
    </source>
</evidence>
<dbReference type="Gene3D" id="2.60.40.10">
    <property type="entry name" value="Immunoglobulins"/>
    <property type="match status" value="1"/>
</dbReference>
<reference evidence="2" key="1">
    <citation type="submission" date="2022-04" db="EMBL/GenBank/DDBJ databases">
        <title>Hymenobacter sp. isolated from the air.</title>
        <authorList>
            <person name="Won M."/>
            <person name="Lee C.-M."/>
            <person name="Woen H.-Y."/>
            <person name="Kwon S.-W."/>
        </authorList>
    </citation>
    <scope>NUCLEOTIDE SEQUENCE</scope>
    <source>
        <strain evidence="2">5420S-77</strain>
    </source>
</reference>
<dbReference type="Pfam" id="PF18962">
    <property type="entry name" value="Por_Secre_tail"/>
    <property type="match status" value="1"/>
</dbReference>
<name>A0ABY4G6H9_9BACT</name>
<keyword evidence="3" id="KW-1185">Reference proteome</keyword>
<dbReference type="Proteomes" id="UP000830401">
    <property type="component" value="Chromosome"/>
</dbReference>
<proteinExistence type="predicted"/>